<evidence type="ECO:0000259" key="4">
    <source>
        <dbReference type="PROSITE" id="PS50949"/>
    </source>
</evidence>
<evidence type="ECO:0000313" key="5">
    <source>
        <dbReference type="EMBL" id="MEU3782326.1"/>
    </source>
</evidence>
<proteinExistence type="predicted"/>
<dbReference type="Pfam" id="PF00392">
    <property type="entry name" value="GntR"/>
    <property type="match status" value="1"/>
</dbReference>
<comment type="caution">
    <text evidence="5">The sequence shown here is derived from an EMBL/GenBank/DDBJ whole genome shotgun (WGS) entry which is preliminary data.</text>
</comment>
<feature type="domain" description="HTH gntR-type" evidence="4">
    <location>
        <begin position="14"/>
        <end position="81"/>
    </location>
</feature>
<dbReference type="InterPro" id="IPR000524">
    <property type="entry name" value="Tscrpt_reg_HTH_GntR"/>
</dbReference>
<dbReference type="Gene3D" id="1.20.120.530">
    <property type="entry name" value="GntR ligand-binding domain-like"/>
    <property type="match status" value="1"/>
</dbReference>
<dbReference type="RefSeq" id="WP_361703053.1">
    <property type="nucleotide sequence ID" value="NZ_JBEZVE010000008.1"/>
</dbReference>
<evidence type="ECO:0000256" key="1">
    <source>
        <dbReference type="ARBA" id="ARBA00023015"/>
    </source>
</evidence>
<dbReference type="PANTHER" id="PTHR43537">
    <property type="entry name" value="TRANSCRIPTIONAL REGULATOR, GNTR FAMILY"/>
    <property type="match status" value="1"/>
</dbReference>
<dbReference type="CDD" id="cd07377">
    <property type="entry name" value="WHTH_GntR"/>
    <property type="match status" value="1"/>
</dbReference>
<dbReference type="SUPFAM" id="SSF46785">
    <property type="entry name" value="Winged helix' DNA-binding domain"/>
    <property type="match status" value="1"/>
</dbReference>
<dbReference type="InterPro" id="IPR036388">
    <property type="entry name" value="WH-like_DNA-bd_sf"/>
</dbReference>
<evidence type="ECO:0000256" key="2">
    <source>
        <dbReference type="ARBA" id="ARBA00023125"/>
    </source>
</evidence>
<accession>A0ABV2ZIF0</accession>
<keyword evidence="2" id="KW-0238">DNA-binding</keyword>
<dbReference type="SMART" id="SM00345">
    <property type="entry name" value="HTH_GNTR"/>
    <property type="match status" value="1"/>
</dbReference>
<keyword evidence="1" id="KW-0805">Transcription regulation</keyword>
<dbReference type="PROSITE" id="PS50949">
    <property type="entry name" value="HTH_GNTR"/>
    <property type="match status" value="1"/>
</dbReference>
<dbReference type="SMART" id="SM00895">
    <property type="entry name" value="FCD"/>
    <property type="match status" value="1"/>
</dbReference>
<sequence>MQQAATEQPGGEELSLAERAYRVVRDRLVMLEIRPGAPISEDQLAQSLGVGRTPVREALKRLQYERLIATYPRRGTFATDVNITDLAHISEVRQELEPLAAAQAARRATAADRATLTDLLRELQSPDSRPQDAAELMHLDLQVHRAIYAATHNPYLEDTLVRHDNLATRIWCLFVDRLTDMAGHVEEHGPLIEAIVAGDPDKAAQLARSHVEGFEQAIRAAI</sequence>
<gene>
    <name evidence="5" type="ORF">AB0E89_17430</name>
</gene>
<dbReference type="EMBL" id="JBEZVE010000008">
    <property type="protein sequence ID" value="MEU3782326.1"/>
    <property type="molecule type" value="Genomic_DNA"/>
</dbReference>
<dbReference type="PANTHER" id="PTHR43537:SF5">
    <property type="entry name" value="UXU OPERON TRANSCRIPTIONAL REGULATOR"/>
    <property type="match status" value="1"/>
</dbReference>
<name>A0ABV2ZIF0_9ACTN</name>
<evidence type="ECO:0000313" key="6">
    <source>
        <dbReference type="Proteomes" id="UP001550739"/>
    </source>
</evidence>
<organism evidence="5 6">
    <name type="scientific">Streptomyces sp. 900129855</name>
    <dbReference type="NCBI Taxonomy" id="3155129"/>
    <lineage>
        <taxon>Bacteria</taxon>
        <taxon>Bacillati</taxon>
        <taxon>Actinomycetota</taxon>
        <taxon>Actinomycetes</taxon>
        <taxon>Kitasatosporales</taxon>
        <taxon>Streptomycetaceae</taxon>
        <taxon>Streptomyces</taxon>
    </lineage>
</organism>
<dbReference type="InterPro" id="IPR011711">
    <property type="entry name" value="GntR_C"/>
</dbReference>
<dbReference type="InterPro" id="IPR036390">
    <property type="entry name" value="WH_DNA-bd_sf"/>
</dbReference>
<evidence type="ECO:0000256" key="3">
    <source>
        <dbReference type="ARBA" id="ARBA00023163"/>
    </source>
</evidence>
<protein>
    <submittedName>
        <fullName evidence="5">GntR family transcriptional regulator</fullName>
    </submittedName>
</protein>
<dbReference type="InterPro" id="IPR008920">
    <property type="entry name" value="TF_FadR/GntR_C"/>
</dbReference>
<reference evidence="5 6" key="1">
    <citation type="submission" date="2024-06" db="EMBL/GenBank/DDBJ databases">
        <title>The Natural Products Discovery Center: Release of the First 8490 Sequenced Strains for Exploring Actinobacteria Biosynthetic Diversity.</title>
        <authorList>
            <person name="Kalkreuter E."/>
            <person name="Kautsar S.A."/>
            <person name="Yang D."/>
            <person name="Bader C.D."/>
            <person name="Teijaro C.N."/>
            <person name="Fluegel L."/>
            <person name="Davis C.M."/>
            <person name="Simpson J.R."/>
            <person name="Lauterbach L."/>
            <person name="Steele A.D."/>
            <person name="Gui C."/>
            <person name="Meng S."/>
            <person name="Li G."/>
            <person name="Viehrig K."/>
            <person name="Ye F."/>
            <person name="Su P."/>
            <person name="Kiefer A.F."/>
            <person name="Nichols A."/>
            <person name="Cepeda A.J."/>
            <person name="Yan W."/>
            <person name="Fan B."/>
            <person name="Jiang Y."/>
            <person name="Adhikari A."/>
            <person name="Zheng C.-J."/>
            <person name="Schuster L."/>
            <person name="Cowan T.M."/>
            <person name="Smanski M.J."/>
            <person name="Chevrette M.G."/>
            <person name="De Carvalho L.P.S."/>
            <person name="Shen B."/>
        </authorList>
    </citation>
    <scope>NUCLEOTIDE SEQUENCE [LARGE SCALE GENOMIC DNA]</scope>
    <source>
        <strain evidence="5 6">NPDC033843</strain>
    </source>
</reference>
<dbReference type="SUPFAM" id="SSF48008">
    <property type="entry name" value="GntR ligand-binding domain-like"/>
    <property type="match status" value="1"/>
</dbReference>
<dbReference type="Proteomes" id="UP001550739">
    <property type="component" value="Unassembled WGS sequence"/>
</dbReference>
<dbReference type="Pfam" id="PF07729">
    <property type="entry name" value="FCD"/>
    <property type="match status" value="1"/>
</dbReference>
<keyword evidence="6" id="KW-1185">Reference proteome</keyword>
<keyword evidence="3" id="KW-0804">Transcription</keyword>
<dbReference type="Gene3D" id="1.10.10.10">
    <property type="entry name" value="Winged helix-like DNA-binding domain superfamily/Winged helix DNA-binding domain"/>
    <property type="match status" value="1"/>
</dbReference>